<dbReference type="PANTHER" id="PTHR46623:SF6">
    <property type="entry name" value="ALPHA_BETA-HYDROLASES SUPERFAMILY PROTEIN"/>
    <property type="match status" value="1"/>
</dbReference>
<name>A0A3G1KQI2_FORW1</name>
<evidence type="ECO:0000259" key="1">
    <source>
        <dbReference type="Pfam" id="PF01738"/>
    </source>
</evidence>
<dbReference type="Proteomes" id="UP000323521">
    <property type="component" value="Chromosome"/>
</dbReference>
<dbReference type="EMBL" id="CP017634">
    <property type="protein sequence ID" value="ATW24732.1"/>
    <property type="molecule type" value="Genomic_DNA"/>
</dbReference>
<dbReference type="RefSeq" id="WP_148133955.1">
    <property type="nucleotide sequence ID" value="NZ_CP017634.1"/>
</dbReference>
<dbReference type="AlphaFoldDB" id="A0A3G1KQI2"/>
<dbReference type="InterPro" id="IPR029058">
    <property type="entry name" value="AB_hydrolase_fold"/>
</dbReference>
<evidence type="ECO:0000313" key="3">
    <source>
        <dbReference type="Proteomes" id="UP000323521"/>
    </source>
</evidence>
<gene>
    <name evidence="2" type="ORF">DCMF_08045</name>
</gene>
<feature type="domain" description="Dienelactone hydrolase" evidence="1">
    <location>
        <begin position="28"/>
        <end position="252"/>
    </location>
</feature>
<dbReference type="PANTHER" id="PTHR46623">
    <property type="entry name" value="CARBOXYMETHYLENEBUTENOLIDASE-RELATED"/>
    <property type="match status" value="1"/>
</dbReference>
<sequence length="262" mass="29207">MWNQLRTDEYEGMLAETITMTGHNGDHIHAYFSRPLGKGPFPGIILIPHMPGWDEFCRETSRRFSQHGYLTVCPDIYCRIGHGSPEEIAAKARAAGGVADDSVMGDCEGALEYLHSLPYSNGKVGVIGMCSGGRHAFLAACRISGLNGAVDCWGGRVVAGKEDLTDAQPVAPIDYTQQLGCPLLGLFGNEDRSPTPEQVNLHEEELKNYGKDYKFYRYDGAGHGFWYYHNGMYRPQQAMDAWQKVFEFFGEHLRNQPEGHPE</sequence>
<proteinExistence type="predicted"/>
<dbReference type="GO" id="GO:0016787">
    <property type="term" value="F:hydrolase activity"/>
    <property type="evidence" value="ECO:0007669"/>
    <property type="project" value="InterPro"/>
</dbReference>
<dbReference type="Pfam" id="PF01738">
    <property type="entry name" value="DLH"/>
    <property type="match status" value="1"/>
</dbReference>
<keyword evidence="3" id="KW-1185">Reference proteome</keyword>
<accession>A0A3G1KQI2</accession>
<reference evidence="2 3" key="1">
    <citation type="submission" date="2016-10" db="EMBL/GenBank/DDBJ databases">
        <title>Complete Genome Sequence of Peptococcaceae strain DCMF.</title>
        <authorList>
            <person name="Edwards R.J."/>
            <person name="Holland S.I."/>
            <person name="Deshpande N.P."/>
            <person name="Wong Y.K."/>
            <person name="Ertan H."/>
            <person name="Manefield M."/>
            <person name="Russell T.L."/>
            <person name="Lee M.J."/>
        </authorList>
    </citation>
    <scope>NUCLEOTIDE SEQUENCE [LARGE SCALE GENOMIC DNA]</scope>
    <source>
        <strain evidence="2 3">DCMF</strain>
    </source>
</reference>
<dbReference type="SUPFAM" id="SSF53474">
    <property type="entry name" value="alpha/beta-Hydrolases"/>
    <property type="match status" value="1"/>
</dbReference>
<dbReference type="Gene3D" id="3.40.50.1820">
    <property type="entry name" value="alpha/beta hydrolase"/>
    <property type="match status" value="1"/>
</dbReference>
<dbReference type="InterPro" id="IPR051049">
    <property type="entry name" value="Dienelactone_hydrolase-like"/>
</dbReference>
<dbReference type="InterPro" id="IPR002925">
    <property type="entry name" value="Dienelactn_hydro"/>
</dbReference>
<dbReference type="KEGG" id="fwa:DCMF_08045"/>
<protein>
    <submittedName>
        <fullName evidence="2">Carboxymethylenebutenolidase</fullName>
    </submittedName>
</protein>
<dbReference type="OrthoDB" id="9771666at2"/>
<evidence type="ECO:0000313" key="2">
    <source>
        <dbReference type="EMBL" id="ATW24732.1"/>
    </source>
</evidence>
<organism evidence="2 3">
    <name type="scientific">Formimonas warabiya</name>
    <dbReference type="NCBI Taxonomy" id="1761012"/>
    <lineage>
        <taxon>Bacteria</taxon>
        <taxon>Bacillati</taxon>
        <taxon>Bacillota</taxon>
        <taxon>Clostridia</taxon>
        <taxon>Eubacteriales</taxon>
        <taxon>Peptococcaceae</taxon>
        <taxon>Candidatus Formimonas</taxon>
    </lineage>
</organism>